<evidence type="ECO:0000256" key="1">
    <source>
        <dbReference type="SAM" id="MobiDB-lite"/>
    </source>
</evidence>
<evidence type="ECO:0000313" key="2">
    <source>
        <dbReference type="EMBL" id="CAL5227278.1"/>
    </source>
</evidence>
<sequence>MGSGRDKRKKSKGKVPGQGELKTAKKTEKNDTKAERRAAKAVEGGEDDLDALLKRFQLQDKKAKEIEIQHNADPPSARLFANFTPIPGAKDSTDILLFGGEYYEGKNDKMRVYSDIYVYHPDKGSWTYITSPNGPAPRSAHQAVVHKRYLYIFGGELTSPNQEKFKHYKDLWRLNLEDWSWEQLPGKAGPAARSGHRMLVHKNRIVLFGGFHDGGKATEYFNDVWVYDLDQLEWRCVGRAGAAGPSPRGGCQLSLHGDKLYLYSGHTVVVDREDKTESDVVHDDLWSLDLTTFAWERLKKTGMAPTKRASFGMVTHRDRAYLFGGVTDRSGAGDKMYSELHDELYQLDLTSLRWRPVAMKLKKAAKAEGTSEEPSSADGTGSSDPSQSDQSGVLRPDLPGYLSKGGLDTNSALYKAAVKIQSRYRGFAVRKAYQTYKLGGKISELLYSPAAYGIDLSSKDMPKPRARANPMMAVCGNTLWLLGGVVEVAHTDVTLDDIWSLDLVKLNGWRIVKENTAGEEAFKDEEGWETDDSANEATDEEQA</sequence>
<name>A0ABP1GBU5_9CHLO</name>
<feature type="compositionally biased region" description="Low complexity" evidence="1">
    <location>
        <begin position="378"/>
        <end position="392"/>
    </location>
</feature>
<evidence type="ECO:0000313" key="3">
    <source>
        <dbReference type="Proteomes" id="UP001497392"/>
    </source>
</evidence>
<dbReference type="Gene3D" id="2.120.10.80">
    <property type="entry name" value="Kelch-type beta propeller"/>
    <property type="match status" value="1"/>
</dbReference>
<dbReference type="InterPro" id="IPR000048">
    <property type="entry name" value="IQ_motif_EF-hand-BS"/>
</dbReference>
<protein>
    <submittedName>
        <fullName evidence="2">G10209 protein</fullName>
    </submittedName>
</protein>
<feature type="compositionally biased region" description="Basic and acidic residues" evidence="1">
    <location>
        <begin position="22"/>
        <end position="40"/>
    </location>
</feature>
<dbReference type="PANTHER" id="PTHR46063:SF1">
    <property type="entry name" value="KELCH DOMAIN-CONTAINING PROTEIN 4"/>
    <property type="match status" value="1"/>
</dbReference>
<feature type="region of interest" description="Disordered" evidence="1">
    <location>
        <begin position="520"/>
        <end position="543"/>
    </location>
</feature>
<dbReference type="InterPro" id="IPR052588">
    <property type="entry name" value="Kelch_domain_protein"/>
</dbReference>
<comment type="caution">
    <text evidence="2">The sequence shown here is derived from an EMBL/GenBank/DDBJ whole genome shotgun (WGS) entry which is preliminary data.</text>
</comment>
<dbReference type="PANTHER" id="PTHR46063">
    <property type="entry name" value="KELCH DOMAIN-CONTAINING PROTEIN"/>
    <property type="match status" value="1"/>
</dbReference>
<proteinExistence type="predicted"/>
<gene>
    <name evidence="2" type="primary">g10209</name>
    <name evidence="2" type="ORF">VP750_LOCUS9184</name>
</gene>
<reference evidence="2 3" key="1">
    <citation type="submission" date="2024-06" db="EMBL/GenBank/DDBJ databases">
        <authorList>
            <person name="Kraege A."/>
            <person name="Thomma B."/>
        </authorList>
    </citation>
    <scope>NUCLEOTIDE SEQUENCE [LARGE SCALE GENOMIC DNA]</scope>
</reference>
<dbReference type="SUPFAM" id="SSF117281">
    <property type="entry name" value="Kelch motif"/>
    <property type="match status" value="1"/>
</dbReference>
<dbReference type="CDD" id="cd23767">
    <property type="entry name" value="IQCD"/>
    <property type="match status" value="1"/>
</dbReference>
<feature type="compositionally biased region" description="Basic residues" evidence="1">
    <location>
        <begin position="1"/>
        <end position="13"/>
    </location>
</feature>
<accession>A0ABP1GBU5</accession>
<dbReference type="Pfam" id="PF00612">
    <property type="entry name" value="IQ"/>
    <property type="match status" value="1"/>
</dbReference>
<keyword evidence="3" id="KW-1185">Reference proteome</keyword>
<dbReference type="Pfam" id="PF24681">
    <property type="entry name" value="Kelch_KLHDC2_KLHL20_DRC7"/>
    <property type="match status" value="1"/>
</dbReference>
<feature type="region of interest" description="Disordered" evidence="1">
    <location>
        <begin position="365"/>
        <end position="395"/>
    </location>
</feature>
<organism evidence="2 3">
    <name type="scientific">Coccomyxa viridis</name>
    <dbReference type="NCBI Taxonomy" id="1274662"/>
    <lineage>
        <taxon>Eukaryota</taxon>
        <taxon>Viridiplantae</taxon>
        <taxon>Chlorophyta</taxon>
        <taxon>core chlorophytes</taxon>
        <taxon>Trebouxiophyceae</taxon>
        <taxon>Trebouxiophyceae incertae sedis</taxon>
        <taxon>Coccomyxaceae</taxon>
        <taxon>Coccomyxa</taxon>
    </lineage>
</organism>
<dbReference type="InterPro" id="IPR015915">
    <property type="entry name" value="Kelch-typ_b-propeller"/>
</dbReference>
<dbReference type="PROSITE" id="PS50096">
    <property type="entry name" value="IQ"/>
    <property type="match status" value="1"/>
</dbReference>
<feature type="region of interest" description="Disordered" evidence="1">
    <location>
        <begin position="1"/>
        <end position="44"/>
    </location>
</feature>
<dbReference type="EMBL" id="CAXHTA020000017">
    <property type="protein sequence ID" value="CAL5227278.1"/>
    <property type="molecule type" value="Genomic_DNA"/>
</dbReference>
<dbReference type="Proteomes" id="UP001497392">
    <property type="component" value="Unassembled WGS sequence"/>
</dbReference>
<feature type="compositionally biased region" description="Acidic residues" evidence="1">
    <location>
        <begin position="526"/>
        <end position="543"/>
    </location>
</feature>